<dbReference type="SUPFAM" id="SSF47353">
    <property type="entry name" value="Retrovirus capsid dimerization domain-like"/>
    <property type="match status" value="1"/>
</dbReference>
<proteinExistence type="predicted"/>
<reference evidence="4" key="2">
    <citation type="submission" date="2025-09" db="UniProtKB">
        <authorList>
            <consortium name="Ensembl"/>
        </authorList>
    </citation>
    <scope>IDENTIFICATION</scope>
</reference>
<dbReference type="GeneTree" id="ENSGT01030000234861"/>
<dbReference type="InterPro" id="IPR038269">
    <property type="entry name" value="SCAN_sf"/>
</dbReference>
<feature type="compositionally biased region" description="Low complexity" evidence="2">
    <location>
        <begin position="142"/>
        <end position="155"/>
    </location>
</feature>
<name>A0A8C0GLX7_CHEAB</name>
<evidence type="ECO:0000256" key="2">
    <source>
        <dbReference type="SAM" id="MobiDB-lite"/>
    </source>
</evidence>
<dbReference type="PROSITE" id="PS50804">
    <property type="entry name" value="SCAN_BOX"/>
    <property type="match status" value="1"/>
</dbReference>
<dbReference type="PANTHER" id="PTHR45935">
    <property type="entry name" value="PROTEIN ZBED8-RELATED"/>
    <property type="match status" value="1"/>
</dbReference>
<evidence type="ECO:0000259" key="3">
    <source>
        <dbReference type="PROSITE" id="PS50804"/>
    </source>
</evidence>
<dbReference type="SMART" id="SM00431">
    <property type="entry name" value="SCAN"/>
    <property type="match status" value="1"/>
</dbReference>
<reference evidence="4" key="1">
    <citation type="submission" date="2025-08" db="UniProtKB">
        <authorList>
            <consortium name="Ensembl"/>
        </authorList>
    </citation>
    <scope>IDENTIFICATION</scope>
</reference>
<dbReference type="Ensembl" id="ENSCABT00000010105.1">
    <property type="protein sequence ID" value="ENSCABP00000009216.1"/>
    <property type="gene ID" value="ENSCABG00000006926.1"/>
</dbReference>
<accession>A0A8C0GLX7</accession>
<dbReference type="InterPro" id="IPR050916">
    <property type="entry name" value="SCAN-C2H2_zinc_finger"/>
</dbReference>
<feature type="domain" description="SCAN box" evidence="3">
    <location>
        <begin position="52"/>
        <end position="127"/>
    </location>
</feature>
<protein>
    <recommendedName>
        <fullName evidence="3">SCAN box domain-containing protein</fullName>
    </recommendedName>
</protein>
<feature type="region of interest" description="Disordered" evidence="2">
    <location>
        <begin position="136"/>
        <end position="182"/>
    </location>
</feature>
<dbReference type="OMA" id="MERHNSP"/>
<evidence type="ECO:0000313" key="5">
    <source>
        <dbReference type="Proteomes" id="UP000694404"/>
    </source>
</evidence>
<dbReference type="Gene3D" id="1.10.4020.10">
    <property type="entry name" value="DNA breaking-rejoining enzymes"/>
    <property type="match status" value="1"/>
</dbReference>
<keyword evidence="5" id="KW-1185">Reference proteome</keyword>
<dbReference type="InterPro" id="IPR003309">
    <property type="entry name" value="SCAN_dom"/>
</dbReference>
<keyword evidence="1" id="KW-0539">Nucleus</keyword>
<dbReference type="PANTHER" id="PTHR45935:SF15">
    <property type="entry name" value="SCAN BOX DOMAIN-CONTAINING PROTEIN"/>
    <property type="match status" value="1"/>
</dbReference>
<organism evidence="4 5">
    <name type="scientific">Chelonoidis abingdonii</name>
    <name type="common">Abingdon island giant tortoise</name>
    <name type="synonym">Testudo abingdonii</name>
    <dbReference type="NCBI Taxonomy" id="106734"/>
    <lineage>
        <taxon>Eukaryota</taxon>
        <taxon>Metazoa</taxon>
        <taxon>Chordata</taxon>
        <taxon>Craniata</taxon>
        <taxon>Vertebrata</taxon>
        <taxon>Euteleostomi</taxon>
        <taxon>Archelosauria</taxon>
        <taxon>Testudinata</taxon>
        <taxon>Testudines</taxon>
        <taxon>Cryptodira</taxon>
        <taxon>Durocryptodira</taxon>
        <taxon>Testudinoidea</taxon>
        <taxon>Testudinidae</taxon>
        <taxon>Chelonoidis</taxon>
    </lineage>
</organism>
<dbReference type="Proteomes" id="UP000694404">
    <property type="component" value="Unplaced"/>
</dbReference>
<evidence type="ECO:0000313" key="4">
    <source>
        <dbReference type="Ensembl" id="ENSCABP00000009216.1"/>
    </source>
</evidence>
<sequence>MFFASGEGAGVGLGVQVLRWGRARDKELGVQTGCPRARAREDSLPNTALRAQRFHEWQYTEDKTPRSQLFDMIHLTRKWLRPEAVSSEKMMELLVLDQYMRGLPPGLRAWIGQNDPSTYDELVSLVERWLAARELFQTPDGKTQQTRKPTTNPRPRTVENYRRPVTGGKTLRNGSRPGRDLGVWEERWGAGQIAPGRG</sequence>
<evidence type="ECO:0000256" key="1">
    <source>
        <dbReference type="ARBA" id="ARBA00023242"/>
    </source>
</evidence>
<dbReference type="AlphaFoldDB" id="A0A8C0GLX7"/>
<dbReference type="Pfam" id="PF02023">
    <property type="entry name" value="SCAN"/>
    <property type="match status" value="1"/>
</dbReference>